<dbReference type="OrthoDB" id="2453979at2"/>
<dbReference type="RefSeq" id="WP_093313581.1">
    <property type="nucleotide sequence ID" value="NZ_FNPV01000005.1"/>
</dbReference>
<feature type="coiled-coil region" evidence="1">
    <location>
        <begin position="46"/>
        <end position="77"/>
    </location>
</feature>
<proteinExistence type="predicted"/>
<name>A0A1H3NVV3_9FIRM</name>
<evidence type="ECO:0000256" key="1">
    <source>
        <dbReference type="SAM" id="Coils"/>
    </source>
</evidence>
<accession>A0A1H3NVV3</accession>
<gene>
    <name evidence="2" type="ORF">SAMN05192546_105321</name>
</gene>
<protein>
    <submittedName>
        <fullName evidence="2">Uncharacterized protein</fullName>
    </submittedName>
</protein>
<keyword evidence="1" id="KW-0175">Coiled coil</keyword>
<dbReference type="EMBL" id="FNPV01000005">
    <property type="protein sequence ID" value="SDY93027.1"/>
    <property type="molecule type" value="Genomic_DNA"/>
</dbReference>
<evidence type="ECO:0000313" key="3">
    <source>
        <dbReference type="Proteomes" id="UP000199230"/>
    </source>
</evidence>
<dbReference type="STRING" id="159292.SAMN05192546_105321"/>
<reference evidence="2 3" key="1">
    <citation type="submission" date="2016-10" db="EMBL/GenBank/DDBJ databases">
        <authorList>
            <person name="de Groot N.N."/>
        </authorList>
    </citation>
    <scope>NUCLEOTIDE SEQUENCE [LARGE SCALE GENOMIC DNA]</scope>
    <source>
        <strain evidence="2 3">APO</strain>
    </source>
</reference>
<dbReference type="AlphaFoldDB" id="A0A1H3NVV3"/>
<dbReference type="Proteomes" id="UP000199230">
    <property type="component" value="Unassembled WGS sequence"/>
</dbReference>
<keyword evidence="3" id="KW-1185">Reference proteome</keyword>
<evidence type="ECO:0000313" key="2">
    <source>
        <dbReference type="EMBL" id="SDY93027.1"/>
    </source>
</evidence>
<sequence>MEKNDRSELIEIYGEPAVKVVSELFLEGMAGAIIPGFTAVISNIKQKRYERNINRLLLELKVQLNDMKLKFDDISEERKIVFSSEFSDMIVDYVSEERDEEKIPYIVNGIKNLINDAKDVDNTALYFDVLKSLRKIDILVLKQYDRNSPEDCESDFQEFLDELSLEYDEYRFIKDKLLRSGLLISSYDKDQKEIYETLLELSKFLKELEKGKAKSVSDKLKKPKIRKNERIRLSQFGRSFIDFFAENPSN</sequence>
<organism evidence="2 3">
    <name type="scientific">Tindallia californiensis</name>
    <dbReference type="NCBI Taxonomy" id="159292"/>
    <lineage>
        <taxon>Bacteria</taxon>
        <taxon>Bacillati</taxon>
        <taxon>Bacillota</taxon>
        <taxon>Clostridia</taxon>
        <taxon>Peptostreptococcales</taxon>
        <taxon>Tindalliaceae</taxon>
        <taxon>Tindallia</taxon>
    </lineage>
</organism>